<gene>
    <name evidence="7" type="ORF">CFX0092_A1338</name>
</gene>
<feature type="domain" description="Sulfatase N-terminal" evidence="6">
    <location>
        <begin position="597"/>
        <end position="711"/>
    </location>
</feature>
<feature type="signal peptide" evidence="5">
    <location>
        <begin position="1"/>
        <end position="18"/>
    </location>
</feature>
<dbReference type="OrthoDB" id="9783154at2"/>
<evidence type="ECO:0000256" key="1">
    <source>
        <dbReference type="ARBA" id="ARBA00008779"/>
    </source>
</evidence>
<feature type="chain" id="PRO_5008240516" description="Sulfatase N-terminal domain-containing protein" evidence="5">
    <location>
        <begin position="19"/>
        <end position="854"/>
    </location>
</feature>
<evidence type="ECO:0000256" key="5">
    <source>
        <dbReference type="SAM" id="SignalP"/>
    </source>
</evidence>
<dbReference type="RefSeq" id="WP_095042743.1">
    <property type="nucleotide sequence ID" value="NZ_LN890655.1"/>
</dbReference>
<dbReference type="AlphaFoldDB" id="A0A160T0D8"/>
<dbReference type="KEGG" id="pbf:CFX0092_A1338"/>
<keyword evidence="3" id="KW-0378">Hydrolase</keyword>
<dbReference type="InterPro" id="IPR017850">
    <property type="entry name" value="Alkaline_phosphatase_core_sf"/>
</dbReference>
<organism evidence="7 8">
    <name type="scientific">Candidatus Promineifilum breve</name>
    <dbReference type="NCBI Taxonomy" id="1806508"/>
    <lineage>
        <taxon>Bacteria</taxon>
        <taxon>Bacillati</taxon>
        <taxon>Chloroflexota</taxon>
        <taxon>Ardenticatenia</taxon>
        <taxon>Candidatus Promineifilales</taxon>
        <taxon>Candidatus Promineifilaceae</taxon>
        <taxon>Candidatus Promineifilum</taxon>
    </lineage>
</organism>
<protein>
    <recommendedName>
        <fullName evidence="6">Sulfatase N-terminal domain-containing protein</fullName>
    </recommendedName>
</protein>
<keyword evidence="2 5" id="KW-0732">Signal</keyword>
<dbReference type="InterPro" id="IPR000917">
    <property type="entry name" value="Sulfatase_N"/>
</dbReference>
<comment type="similarity">
    <text evidence="1">Belongs to the sulfatase family.</text>
</comment>
<evidence type="ECO:0000256" key="4">
    <source>
        <dbReference type="ARBA" id="ARBA00023180"/>
    </source>
</evidence>
<keyword evidence="8" id="KW-1185">Reference proteome</keyword>
<dbReference type="PANTHER" id="PTHR43108">
    <property type="entry name" value="N-ACETYLGLUCOSAMINE-6-SULFATASE FAMILY MEMBER"/>
    <property type="match status" value="1"/>
</dbReference>
<dbReference type="Proteomes" id="UP000215027">
    <property type="component" value="Chromosome I"/>
</dbReference>
<proteinExistence type="inferred from homology"/>
<evidence type="ECO:0000256" key="3">
    <source>
        <dbReference type="ARBA" id="ARBA00022801"/>
    </source>
</evidence>
<accession>A0A160T0D8</accession>
<dbReference type="SUPFAM" id="SSF53649">
    <property type="entry name" value="Alkaline phosphatase-like"/>
    <property type="match status" value="1"/>
</dbReference>
<dbReference type="PANTHER" id="PTHR43108:SF8">
    <property type="entry name" value="SD21168P"/>
    <property type="match status" value="1"/>
</dbReference>
<evidence type="ECO:0000259" key="6">
    <source>
        <dbReference type="Pfam" id="PF00884"/>
    </source>
</evidence>
<evidence type="ECO:0000256" key="2">
    <source>
        <dbReference type="ARBA" id="ARBA00022729"/>
    </source>
</evidence>
<dbReference type="EMBL" id="LN890655">
    <property type="protein sequence ID" value="CUS03216.2"/>
    <property type="molecule type" value="Genomic_DNA"/>
</dbReference>
<dbReference type="PROSITE" id="PS00523">
    <property type="entry name" value="SULFATASE_1"/>
    <property type="match status" value="1"/>
</dbReference>
<dbReference type="Gene3D" id="3.40.720.10">
    <property type="entry name" value="Alkaline Phosphatase, subunit A"/>
    <property type="match status" value="2"/>
</dbReference>
<feature type="domain" description="Sulfatase N-terminal" evidence="6">
    <location>
        <begin position="47"/>
        <end position="223"/>
    </location>
</feature>
<name>A0A160T0D8_9CHLR</name>
<reference evidence="7" key="1">
    <citation type="submission" date="2016-01" db="EMBL/GenBank/DDBJ databases">
        <authorList>
            <person name="Mcilroy J.S."/>
            <person name="Karst M S."/>
            <person name="Albertsen M."/>
        </authorList>
    </citation>
    <scope>NUCLEOTIDE SEQUENCE</scope>
    <source>
        <strain evidence="7">Cfx-K</strain>
    </source>
</reference>
<dbReference type="Pfam" id="PF00884">
    <property type="entry name" value="Sulfatase"/>
    <property type="match status" value="2"/>
</dbReference>
<evidence type="ECO:0000313" key="7">
    <source>
        <dbReference type="EMBL" id="CUS03216.2"/>
    </source>
</evidence>
<keyword evidence="4" id="KW-0325">Glycoprotein</keyword>
<dbReference type="GO" id="GO:0016787">
    <property type="term" value="F:hydrolase activity"/>
    <property type="evidence" value="ECO:0007669"/>
    <property type="project" value="UniProtKB-KW"/>
</dbReference>
<dbReference type="InterPro" id="IPR024607">
    <property type="entry name" value="Sulfatase_CS"/>
</dbReference>
<sequence>MAKLKGLARLLVAGISLAAAFMATTRQGKKKTAPKLESTGVADPNAPNVLLFVIDDLDVETLQRLVAAGKLPNIKSKIIDGSVNFTNAFVPTSICSPSRASLLTGKFSHNHGVWHVVGEEGPEQFDDHLAATNNGYLPTWLSSVYYRAFIGKYHLGSKHPEWDYYRPVDGYDPRPGMYRSIENGVRAWPNVYQTKYIGDSAKQAIAQRGNKPFFLLVAPTPIHVNLSGWRQRTGQAQASFTGTPVDLAQFPNAQTNGWRQHLVTVDFASGSPVYLWWSRDSQQRDSGWGGWTNTGNVAGIAPNTGSGAVVGWNVLVPSSDVRRQQLVRQTGARVEFYARDIVTNQPIQPWVLTADESALAGTGSLPITGWSAVIFPSGLIRQQVVRGSETQGYVSYVRHRIPSTGQFTAWRFDPDWGETVTFGRLCGFALVPTEGARFVIKLILRRPGAATFEWWESGELVDFQELAITGTVLDEAGLEGAVIDELLDEGDQYRDPAMKYSPASPINRDKPVGAGAAAIGQGIVSEVHPYFLLRPYAEGNWSPIAPGQTYDYGSAGLPAGSLRANRDPNGFLPLSATFDLPRGKASFNRQIDNSIPFYSPAAWPDLNDPVQGNRRQEDYLGRLLLDRMEQLLTLDRMVGEVVDAAGPNTLIIFTSDNGHLIGEHRLSNKMTPQEESVRVPLYIRGPNTVARQIPNLVANIDIAPTLLDYTGLSWQNPVFNVDGRSLRNLIEGRPVRNWRRSLLVEHHQPRGAVIGDRSSTDWRYGLPDYLALRQMHTTAGQAVNDIYVQYYVDVAEPTAVIDNELYRLESDPHQTTNLATAPIPELAQMLHIFYASSGEGSRVADMQGQPPIVV</sequence>
<evidence type="ECO:0000313" key="8">
    <source>
        <dbReference type="Proteomes" id="UP000215027"/>
    </source>
</evidence>